<name>A0ABT4YXI6_9VIBR</name>
<keyword evidence="1" id="KW-0732">Signal</keyword>
<dbReference type="InterPro" id="IPR036691">
    <property type="entry name" value="Endo/exonu/phosph_ase_sf"/>
</dbReference>
<feature type="domain" description="Endonuclease/exonuclease/phosphatase" evidence="2">
    <location>
        <begin position="34"/>
        <end position="306"/>
    </location>
</feature>
<dbReference type="RefSeq" id="WP_272140810.1">
    <property type="nucleotide sequence ID" value="NZ_JAQLOI010000003.1"/>
</dbReference>
<dbReference type="EMBL" id="JAQLOI010000003">
    <property type="protein sequence ID" value="MDB1126305.1"/>
    <property type="molecule type" value="Genomic_DNA"/>
</dbReference>
<evidence type="ECO:0000313" key="3">
    <source>
        <dbReference type="EMBL" id="MDB1126305.1"/>
    </source>
</evidence>
<protein>
    <recommendedName>
        <fullName evidence="2">Endonuclease/exonuclease/phosphatase domain-containing protein</fullName>
    </recommendedName>
</protein>
<organism evidence="3 4">
    <name type="scientific">Vibrio algarum</name>
    <dbReference type="NCBI Taxonomy" id="3020714"/>
    <lineage>
        <taxon>Bacteria</taxon>
        <taxon>Pseudomonadati</taxon>
        <taxon>Pseudomonadota</taxon>
        <taxon>Gammaproteobacteria</taxon>
        <taxon>Vibrionales</taxon>
        <taxon>Vibrionaceae</taxon>
        <taxon>Vibrio</taxon>
    </lineage>
</organism>
<keyword evidence="4" id="KW-1185">Reference proteome</keyword>
<evidence type="ECO:0000256" key="1">
    <source>
        <dbReference type="SAM" id="SignalP"/>
    </source>
</evidence>
<feature type="signal peptide" evidence="1">
    <location>
        <begin position="1"/>
        <end position="27"/>
    </location>
</feature>
<feature type="chain" id="PRO_5045209985" description="Endonuclease/exonuclease/phosphatase domain-containing protein" evidence="1">
    <location>
        <begin position="28"/>
        <end position="315"/>
    </location>
</feature>
<reference evidence="3 4" key="1">
    <citation type="submission" date="2023-01" db="EMBL/GenBank/DDBJ databases">
        <title>Vibrio sp. KJ40-1 sp.nov, isolated from marine algae.</title>
        <authorList>
            <person name="Butt M."/>
            <person name="Kim J.M.J."/>
            <person name="Jeon C.O.C."/>
        </authorList>
    </citation>
    <scope>NUCLEOTIDE SEQUENCE [LARGE SCALE GENOMIC DNA]</scope>
    <source>
        <strain evidence="3 4">KJ40-1</strain>
    </source>
</reference>
<gene>
    <name evidence="3" type="ORF">PGX00_22595</name>
</gene>
<dbReference type="Gene3D" id="3.60.10.10">
    <property type="entry name" value="Endonuclease/exonuclease/phosphatase"/>
    <property type="match status" value="1"/>
</dbReference>
<dbReference type="InterPro" id="IPR005135">
    <property type="entry name" value="Endo/exonuclease/phosphatase"/>
</dbReference>
<dbReference type="Pfam" id="PF03372">
    <property type="entry name" value="Exo_endo_phos"/>
    <property type="match status" value="1"/>
</dbReference>
<evidence type="ECO:0000313" key="4">
    <source>
        <dbReference type="Proteomes" id="UP001210678"/>
    </source>
</evidence>
<comment type="caution">
    <text evidence="3">The sequence shown here is derived from an EMBL/GenBank/DDBJ whole genome shotgun (WGS) entry which is preliminary data.</text>
</comment>
<dbReference type="Proteomes" id="UP001210678">
    <property type="component" value="Unassembled WGS sequence"/>
</dbReference>
<accession>A0ABT4YXI6</accession>
<dbReference type="SUPFAM" id="SSF56219">
    <property type="entry name" value="DNase I-like"/>
    <property type="match status" value="1"/>
</dbReference>
<sequence length="315" mass="36074">MINLLIKKRLCVSLFVLCTLSTEFAFANSILVTSWNIEWLSTADKTSRLSTPRTQKDIDVLASHFKHISPSVLFFQEVDSSKAIQNIIGNSYTVYLSDRAKEQHRRHQFDDINQYTGIAVKKGIVVLDPTDIRLDRSSNSKLRFATYLIIDKEKTSTDRRAPYTSNDYNKIHLLSLHLKAGCSGKFKPSKSCVTLKQQGRELNLWIKERVQNKESFIVAGDFNHNLSYPNDWFYSEITQAVQTKTTLASRKTTANCVVKSNRNPEKTHQFKSLIDHMIISSDLTDNQVTQHVYSKSDVLNYHLSDHCPVSLLIRN</sequence>
<evidence type="ECO:0000259" key="2">
    <source>
        <dbReference type="Pfam" id="PF03372"/>
    </source>
</evidence>
<proteinExistence type="predicted"/>